<evidence type="ECO:0000313" key="3">
    <source>
        <dbReference type="Proteomes" id="UP001595645"/>
    </source>
</evidence>
<comment type="caution">
    <text evidence="2">The sequence shown here is derived from an EMBL/GenBank/DDBJ whole genome shotgun (WGS) entry which is preliminary data.</text>
</comment>
<name>A0ABV7NVC3_9PSEU</name>
<feature type="compositionally biased region" description="Pro residues" evidence="1">
    <location>
        <begin position="10"/>
        <end position="21"/>
    </location>
</feature>
<dbReference type="RefSeq" id="WP_378239473.1">
    <property type="nucleotide sequence ID" value="NZ_JBHRWK010000020.1"/>
</dbReference>
<reference evidence="3" key="1">
    <citation type="journal article" date="2019" name="Int. J. Syst. Evol. Microbiol.">
        <title>The Global Catalogue of Microorganisms (GCM) 10K type strain sequencing project: providing services to taxonomists for standard genome sequencing and annotation.</title>
        <authorList>
            <consortium name="The Broad Institute Genomics Platform"/>
            <consortium name="The Broad Institute Genome Sequencing Center for Infectious Disease"/>
            <person name="Wu L."/>
            <person name="Ma J."/>
        </authorList>
    </citation>
    <scope>NUCLEOTIDE SEQUENCE [LARGE SCALE GENOMIC DNA]</scope>
    <source>
        <strain evidence="3">CGMCC 4.7676</strain>
    </source>
</reference>
<dbReference type="Proteomes" id="UP001595645">
    <property type="component" value="Unassembled WGS sequence"/>
</dbReference>
<accession>A0ABV7NVC3</accession>
<dbReference type="EMBL" id="JBHRWK010000020">
    <property type="protein sequence ID" value="MFC3450739.1"/>
    <property type="molecule type" value="Genomic_DNA"/>
</dbReference>
<evidence type="ECO:0000256" key="1">
    <source>
        <dbReference type="SAM" id="MobiDB-lite"/>
    </source>
</evidence>
<gene>
    <name evidence="2" type="ORF">ACFOSH_15000</name>
</gene>
<evidence type="ECO:0000313" key="2">
    <source>
        <dbReference type="EMBL" id="MFC3450739.1"/>
    </source>
</evidence>
<feature type="region of interest" description="Disordered" evidence="1">
    <location>
        <begin position="1"/>
        <end position="21"/>
    </location>
</feature>
<keyword evidence="3" id="KW-1185">Reference proteome</keyword>
<protein>
    <submittedName>
        <fullName evidence="2">DUF3558 domain-containing protein</fullName>
    </submittedName>
</protein>
<proteinExistence type="predicted"/>
<dbReference type="InterPro" id="IPR024520">
    <property type="entry name" value="DUF3558"/>
</dbReference>
<sequence length="183" mass="19785">MVVLAGCETSPPPPPPEPSVSVPPLPAQLNGAKFKADPCTAITVEQLQGIGFSDNGTVQRGQDGKCLIAFGRLVEVTALWYPVLPENIGTLYRDHARGRHSSKNWEEVTINGYPAVIVEVQENIPTRKDNGPRACRLALGVDDSTLVYIGANTQERPEAGPWRNDPCGAAKKISEFVIDNLRS</sequence>
<dbReference type="Pfam" id="PF12079">
    <property type="entry name" value="DUF3558"/>
    <property type="match status" value="1"/>
</dbReference>
<organism evidence="2 3">
    <name type="scientific">Amycolatopsis speibonae</name>
    <dbReference type="NCBI Taxonomy" id="1450224"/>
    <lineage>
        <taxon>Bacteria</taxon>
        <taxon>Bacillati</taxon>
        <taxon>Actinomycetota</taxon>
        <taxon>Actinomycetes</taxon>
        <taxon>Pseudonocardiales</taxon>
        <taxon>Pseudonocardiaceae</taxon>
        <taxon>Amycolatopsis</taxon>
    </lineage>
</organism>